<feature type="binding site" evidence="3">
    <location>
        <position position="81"/>
    </location>
    <ligand>
        <name>ATP</name>
        <dbReference type="ChEBI" id="CHEBI:30616"/>
    </ligand>
</feature>
<dbReference type="InterPro" id="IPR011009">
    <property type="entry name" value="Kinase-like_dom_sf"/>
</dbReference>
<dbReference type="InterPro" id="IPR017441">
    <property type="entry name" value="Protein_kinase_ATP_BS"/>
</dbReference>
<dbReference type="GO" id="GO:0004674">
    <property type="term" value="F:protein serine/threonine kinase activity"/>
    <property type="evidence" value="ECO:0000318"/>
    <property type="project" value="GO_Central"/>
</dbReference>
<dbReference type="VEuPathDB" id="TrichDB:TVAG_352570"/>
<reference evidence="6" key="1">
    <citation type="submission" date="2006-10" db="EMBL/GenBank/DDBJ databases">
        <authorList>
            <person name="Amadeo P."/>
            <person name="Zhao Q."/>
            <person name="Wortman J."/>
            <person name="Fraser-Liggett C."/>
            <person name="Carlton J."/>
        </authorList>
    </citation>
    <scope>NUCLEOTIDE SEQUENCE</scope>
    <source>
        <strain evidence="6">G3</strain>
    </source>
</reference>
<name>A2EG59_TRIV3</name>
<keyword evidence="7" id="KW-1185">Reference proteome</keyword>
<evidence type="ECO:0000259" key="5">
    <source>
        <dbReference type="PROSITE" id="PS50011"/>
    </source>
</evidence>
<dbReference type="PROSITE" id="PS00107">
    <property type="entry name" value="PROTEIN_KINASE_ATP"/>
    <property type="match status" value="1"/>
</dbReference>
<dbReference type="Gene3D" id="1.10.510.10">
    <property type="entry name" value="Transferase(Phosphotransferase) domain 1"/>
    <property type="match status" value="1"/>
</dbReference>
<protein>
    <submittedName>
        <fullName evidence="6">CAMK family protein kinase</fullName>
    </submittedName>
</protein>
<dbReference type="OrthoDB" id="68483at2759"/>
<dbReference type="RefSeq" id="XP_001320558.1">
    <property type="nucleotide sequence ID" value="XM_001320523.1"/>
</dbReference>
<keyword evidence="6" id="KW-0418">Kinase</keyword>
<dbReference type="CDD" id="cd14008">
    <property type="entry name" value="STKc_LKB1_CaMKK"/>
    <property type="match status" value="1"/>
</dbReference>
<accession>A2EG59</accession>
<evidence type="ECO:0000313" key="7">
    <source>
        <dbReference type="Proteomes" id="UP000001542"/>
    </source>
</evidence>
<dbReference type="Pfam" id="PF00069">
    <property type="entry name" value="Pkinase"/>
    <property type="match status" value="1"/>
</dbReference>
<gene>
    <name evidence="6" type="ORF">TVAG_352570</name>
</gene>
<dbReference type="PANTHER" id="PTHR24346:SF77">
    <property type="entry name" value="SERINE THREONINE PROTEIN KINASE"/>
    <property type="match status" value="1"/>
</dbReference>
<evidence type="ECO:0000256" key="4">
    <source>
        <dbReference type="RuleBase" id="RU000304"/>
    </source>
</evidence>
<comment type="similarity">
    <text evidence="4">Belongs to the protein kinase superfamily.</text>
</comment>
<feature type="domain" description="Protein kinase" evidence="5">
    <location>
        <begin position="52"/>
        <end position="322"/>
    </location>
</feature>
<dbReference type="STRING" id="5722.A2EG59"/>
<dbReference type="InParanoid" id="A2EG59"/>
<dbReference type="VEuPathDB" id="TrichDB:TVAGG3_0133440"/>
<dbReference type="PROSITE" id="PS00108">
    <property type="entry name" value="PROTEIN_KINASE_ST"/>
    <property type="match status" value="1"/>
</dbReference>
<organism evidence="6 7">
    <name type="scientific">Trichomonas vaginalis (strain ATCC PRA-98 / G3)</name>
    <dbReference type="NCBI Taxonomy" id="412133"/>
    <lineage>
        <taxon>Eukaryota</taxon>
        <taxon>Metamonada</taxon>
        <taxon>Parabasalia</taxon>
        <taxon>Trichomonadida</taxon>
        <taxon>Trichomonadidae</taxon>
        <taxon>Trichomonas</taxon>
    </lineage>
</organism>
<dbReference type="GO" id="GO:0035556">
    <property type="term" value="P:intracellular signal transduction"/>
    <property type="evidence" value="ECO:0000318"/>
    <property type="project" value="GO_Central"/>
</dbReference>
<keyword evidence="6" id="KW-0808">Transferase</keyword>
<evidence type="ECO:0000256" key="3">
    <source>
        <dbReference type="PROSITE-ProRule" id="PRU10141"/>
    </source>
</evidence>
<dbReference type="FunFam" id="1.10.510.10:FF:001406">
    <property type="entry name" value="CAMK family protein kinase"/>
    <property type="match status" value="1"/>
</dbReference>
<keyword evidence="2 3" id="KW-0067">ATP-binding</keyword>
<proteinExistence type="inferred from homology"/>
<dbReference type="KEGG" id="tva:4766234"/>
<dbReference type="Proteomes" id="UP000001542">
    <property type="component" value="Unassembled WGS sequence"/>
</dbReference>
<dbReference type="SMR" id="A2EG59"/>
<dbReference type="PROSITE" id="PS50011">
    <property type="entry name" value="PROTEIN_KINASE_DOM"/>
    <property type="match status" value="1"/>
</dbReference>
<dbReference type="InterPro" id="IPR008271">
    <property type="entry name" value="Ser/Thr_kinase_AS"/>
</dbReference>
<dbReference type="PANTHER" id="PTHR24346">
    <property type="entry name" value="MAP/MICROTUBULE AFFINITY-REGULATING KINASE"/>
    <property type="match status" value="1"/>
</dbReference>
<dbReference type="SMART" id="SM00220">
    <property type="entry name" value="S_TKc"/>
    <property type="match status" value="1"/>
</dbReference>
<evidence type="ECO:0000313" key="6">
    <source>
        <dbReference type="EMBL" id="EAY08335.1"/>
    </source>
</evidence>
<dbReference type="GO" id="GO:0005524">
    <property type="term" value="F:ATP binding"/>
    <property type="evidence" value="ECO:0007669"/>
    <property type="project" value="UniProtKB-UniRule"/>
</dbReference>
<dbReference type="eggNOG" id="KOG0585">
    <property type="taxonomic scope" value="Eukaryota"/>
</dbReference>
<evidence type="ECO:0000256" key="2">
    <source>
        <dbReference type="ARBA" id="ARBA00022840"/>
    </source>
</evidence>
<reference evidence="6" key="2">
    <citation type="journal article" date="2007" name="Science">
        <title>Draft genome sequence of the sexually transmitted pathogen Trichomonas vaginalis.</title>
        <authorList>
            <person name="Carlton J.M."/>
            <person name="Hirt R.P."/>
            <person name="Silva J.C."/>
            <person name="Delcher A.L."/>
            <person name="Schatz M."/>
            <person name="Zhao Q."/>
            <person name="Wortman J.R."/>
            <person name="Bidwell S.L."/>
            <person name="Alsmark U.C.M."/>
            <person name="Besteiro S."/>
            <person name="Sicheritz-Ponten T."/>
            <person name="Noel C.J."/>
            <person name="Dacks J.B."/>
            <person name="Foster P.G."/>
            <person name="Simillion C."/>
            <person name="Van de Peer Y."/>
            <person name="Miranda-Saavedra D."/>
            <person name="Barton G.J."/>
            <person name="Westrop G.D."/>
            <person name="Mueller S."/>
            <person name="Dessi D."/>
            <person name="Fiori P.L."/>
            <person name="Ren Q."/>
            <person name="Paulsen I."/>
            <person name="Zhang H."/>
            <person name="Bastida-Corcuera F.D."/>
            <person name="Simoes-Barbosa A."/>
            <person name="Brown M.T."/>
            <person name="Hayes R.D."/>
            <person name="Mukherjee M."/>
            <person name="Okumura C.Y."/>
            <person name="Schneider R."/>
            <person name="Smith A.J."/>
            <person name="Vanacova S."/>
            <person name="Villalvazo M."/>
            <person name="Haas B.J."/>
            <person name="Pertea M."/>
            <person name="Feldblyum T.V."/>
            <person name="Utterback T.R."/>
            <person name="Shu C.L."/>
            <person name="Osoegawa K."/>
            <person name="de Jong P.J."/>
            <person name="Hrdy I."/>
            <person name="Horvathova L."/>
            <person name="Zubacova Z."/>
            <person name="Dolezal P."/>
            <person name="Malik S.B."/>
            <person name="Logsdon J.M. Jr."/>
            <person name="Henze K."/>
            <person name="Gupta A."/>
            <person name="Wang C.C."/>
            <person name="Dunne R.L."/>
            <person name="Upcroft J.A."/>
            <person name="Upcroft P."/>
            <person name="White O."/>
            <person name="Salzberg S.L."/>
            <person name="Tang P."/>
            <person name="Chiu C.-H."/>
            <person name="Lee Y.-S."/>
            <person name="Embley T.M."/>
            <person name="Coombs G.H."/>
            <person name="Mottram J.C."/>
            <person name="Tachezy J."/>
            <person name="Fraser-Liggett C.M."/>
            <person name="Johnson P.J."/>
        </authorList>
    </citation>
    <scope>NUCLEOTIDE SEQUENCE [LARGE SCALE GENOMIC DNA]</scope>
    <source>
        <strain evidence="6">G3</strain>
    </source>
</reference>
<sequence length="325" mass="36842">MGCSASKQSQVEAKDDLISDCSICEETESEEEQGSNEEESYHDDFPKSIGNYNIIKQIGQGTYAKVFLLESQDTKQKFAGKIYQKSKITKREFGRPNKFKILLDEIELMSKLDHPNIIKNLEFIEDDEKDAICVITQYASKGSLAPSSLTVPSIDEKTAKNVFKQIGEALDYLHSKNIIHRDIKPDNILLFDDGKAMLSDFSVSKQLSSPDELLDDSEGTPLFCSPEEQTGDPYDGKIADVWSYGLSLYIMIYGKNPFMTKATEGTYFEQCVKISKLISEKEIEYDPGTPISPELQEVFKALLNKNPKERPPIHQILQMKWFETK</sequence>
<dbReference type="InterPro" id="IPR000719">
    <property type="entry name" value="Prot_kinase_dom"/>
</dbReference>
<evidence type="ECO:0000256" key="1">
    <source>
        <dbReference type="ARBA" id="ARBA00022741"/>
    </source>
</evidence>
<keyword evidence="1 3" id="KW-0547">Nucleotide-binding</keyword>
<dbReference type="OMA" id="VECMMIV"/>
<dbReference type="GO" id="GO:0005737">
    <property type="term" value="C:cytoplasm"/>
    <property type="evidence" value="ECO:0000318"/>
    <property type="project" value="GO_Central"/>
</dbReference>
<dbReference type="PIRSF" id="PIRSF000654">
    <property type="entry name" value="Integrin-linked_kinase"/>
    <property type="match status" value="1"/>
</dbReference>
<dbReference type="EMBL" id="DS113380">
    <property type="protein sequence ID" value="EAY08335.1"/>
    <property type="molecule type" value="Genomic_DNA"/>
</dbReference>
<keyword evidence="4" id="KW-0723">Serine/threonine-protein kinase</keyword>
<dbReference type="SUPFAM" id="SSF56112">
    <property type="entry name" value="Protein kinase-like (PK-like)"/>
    <property type="match status" value="1"/>
</dbReference>
<dbReference type="AlphaFoldDB" id="A2EG59"/>